<proteinExistence type="inferred from homology"/>
<keyword evidence="8" id="KW-0800">Toxin</keyword>
<dbReference type="HAMAP" id="MF_00265">
    <property type="entry name" value="VapC_Nob1"/>
    <property type="match status" value="1"/>
</dbReference>
<evidence type="ECO:0000259" key="9">
    <source>
        <dbReference type="Pfam" id="PF01850"/>
    </source>
</evidence>
<evidence type="ECO:0000313" key="11">
    <source>
        <dbReference type="Proteomes" id="UP000518681"/>
    </source>
</evidence>
<accession>A0AAW3UZQ5</accession>
<dbReference type="SUPFAM" id="SSF88723">
    <property type="entry name" value="PIN domain-like"/>
    <property type="match status" value="1"/>
</dbReference>
<dbReference type="InterPro" id="IPR050556">
    <property type="entry name" value="Type_II_TA_system_RNase"/>
</dbReference>
<keyword evidence="3 8" id="KW-0540">Nuclease</keyword>
<dbReference type="AlphaFoldDB" id="A0AAW3UZQ5"/>
<feature type="binding site" evidence="8">
    <location>
        <position position="104"/>
    </location>
    <ligand>
        <name>Mg(2+)</name>
        <dbReference type="ChEBI" id="CHEBI:18420"/>
    </ligand>
</feature>
<evidence type="ECO:0000256" key="4">
    <source>
        <dbReference type="ARBA" id="ARBA00022723"/>
    </source>
</evidence>
<evidence type="ECO:0000256" key="2">
    <source>
        <dbReference type="ARBA" id="ARBA00022649"/>
    </source>
</evidence>
<dbReference type="PANTHER" id="PTHR33653">
    <property type="entry name" value="RIBONUCLEASE VAPC2"/>
    <property type="match status" value="1"/>
</dbReference>
<dbReference type="GO" id="GO:0004540">
    <property type="term" value="F:RNA nuclease activity"/>
    <property type="evidence" value="ECO:0007669"/>
    <property type="project" value="InterPro"/>
</dbReference>
<evidence type="ECO:0000256" key="3">
    <source>
        <dbReference type="ARBA" id="ARBA00022722"/>
    </source>
</evidence>
<dbReference type="Proteomes" id="UP000518681">
    <property type="component" value="Unassembled WGS sequence"/>
</dbReference>
<evidence type="ECO:0000313" key="10">
    <source>
        <dbReference type="EMBL" id="MBB6202540.1"/>
    </source>
</evidence>
<dbReference type="Pfam" id="PF01850">
    <property type="entry name" value="PIN"/>
    <property type="match status" value="1"/>
</dbReference>
<keyword evidence="2 8" id="KW-1277">Toxin-antitoxin system</keyword>
<protein>
    <recommendedName>
        <fullName evidence="8">Ribonuclease VapC</fullName>
        <shortName evidence="8">RNase VapC</shortName>
        <ecNumber evidence="8">3.1.-.-</ecNumber>
    </recommendedName>
    <alternativeName>
        <fullName evidence="8">Toxin VapC</fullName>
    </alternativeName>
</protein>
<keyword evidence="4 8" id="KW-0479">Metal-binding</keyword>
<sequence>MIVLDTNVLSETLRPLPDAKVMAWLAAQPRGALFTTTVTRAEIRYGLHLLPDGSRKSVLSAAIDAIFTEDFSGRLLSFDSDAAEEYARIAVSRRNDGRPISQFDAMIAATARSRGAALATRNVKDFTGCNIAVIDPWALS</sequence>
<comment type="cofactor">
    <cofactor evidence="1 8">
        <name>Mg(2+)</name>
        <dbReference type="ChEBI" id="CHEBI:18420"/>
    </cofactor>
</comment>
<evidence type="ECO:0000256" key="8">
    <source>
        <dbReference type="HAMAP-Rule" id="MF_00265"/>
    </source>
</evidence>
<evidence type="ECO:0000256" key="5">
    <source>
        <dbReference type="ARBA" id="ARBA00022801"/>
    </source>
</evidence>
<feature type="domain" description="PIN" evidence="9">
    <location>
        <begin position="2"/>
        <end position="122"/>
    </location>
</feature>
<keyword evidence="5 8" id="KW-0378">Hydrolase</keyword>
<dbReference type="RefSeq" id="WP_030100899.1">
    <property type="nucleotide sequence ID" value="NZ_CP099647.1"/>
</dbReference>
<comment type="caution">
    <text evidence="10">The sequence shown here is derived from an EMBL/GenBank/DDBJ whole genome shotgun (WGS) entry which is preliminary data.</text>
</comment>
<name>A0AAW3UZQ5_9BURK</name>
<feature type="binding site" evidence="8">
    <location>
        <position position="5"/>
    </location>
    <ligand>
        <name>Mg(2+)</name>
        <dbReference type="ChEBI" id="CHEBI:18420"/>
    </ligand>
</feature>
<dbReference type="InterPro" id="IPR002716">
    <property type="entry name" value="PIN_dom"/>
</dbReference>
<evidence type="ECO:0000256" key="6">
    <source>
        <dbReference type="ARBA" id="ARBA00022842"/>
    </source>
</evidence>
<dbReference type="Gene3D" id="3.40.50.1010">
    <property type="entry name" value="5'-nuclease"/>
    <property type="match status" value="1"/>
</dbReference>
<dbReference type="GO" id="GO:0016787">
    <property type="term" value="F:hydrolase activity"/>
    <property type="evidence" value="ECO:0007669"/>
    <property type="project" value="UniProtKB-KW"/>
</dbReference>
<dbReference type="GO" id="GO:0090729">
    <property type="term" value="F:toxin activity"/>
    <property type="evidence" value="ECO:0007669"/>
    <property type="project" value="UniProtKB-KW"/>
</dbReference>
<gene>
    <name evidence="8" type="primary">vapC</name>
    <name evidence="10" type="ORF">GGD69_003408</name>
</gene>
<reference evidence="10 11" key="1">
    <citation type="submission" date="2020-08" db="EMBL/GenBank/DDBJ databases">
        <title>Genomic Encyclopedia of Type Strains, Phase IV (KMG-V): Genome sequencing to study the core and pangenomes of soil and plant-associated prokaryotes.</title>
        <authorList>
            <person name="Whitman W."/>
        </authorList>
    </citation>
    <scope>NUCLEOTIDE SEQUENCE [LARGE SCALE GENOMIC DNA]</scope>
    <source>
        <strain evidence="10 11">SEMIA 4013</strain>
    </source>
</reference>
<comment type="function">
    <text evidence="8">Toxic component of a toxin-antitoxin (TA) system. An RNase.</text>
</comment>
<dbReference type="InterPro" id="IPR022907">
    <property type="entry name" value="VapC_family"/>
</dbReference>
<dbReference type="PANTHER" id="PTHR33653:SF1">
    <property type="entry name" value="RIBONUCLEASE VAPC2"/>
    <property type="match status" value="1"/>
</dbReference>
<dbReference type="EMBL" id="JACIIK010000006">
    <property type="protein sequence ID" value="MBB6202540.1"/>
    <property type="molecule type" value="Genomic_DNA"/>
</dbReference>
<comment type="similarity">
    <text evidence="7 8">Belongs to the PINc/VapC protein family.</text>
</comment>
<evidence type="ECO:0000256" key="1">
    <source>
        <dbReference type="ARBA" id="ARBA00001946"/>
    </source>
</evidence>
<dbReference type="InterPro" id="IPR029060">
    <property type="entry name" value="PIN-like_dom_sf"/>
</dbReference>
<dbReference type="EC" id="3.1.-.-" evidence="8"/>
<dbReference type="CDD" id="cd18731">
    <property type="entry name" value="PIN_NgFitB-like"/>
    <property type="match status" value="1"/>
</dbReference>
<organism evidence="10 11">
    <name type="scientific">Paraburkholderia fungorum</name>
    <dbReference type="NCBI Taxonomy" id="134537"/>
    <lineage>
        <taxon>Bacteria</taxon>
        <taxon>Pseudomonadati</taxon>
        <taxon>Pseudomonadota</taxon>
        <taxon>Betaproteobacteria</taxon>
        <taxon>Burkholderiales</taxon>
        <taxon>Burkholderiaceae</taxon>
        <taxon>Paraburkholderia</taxon>
    </lineage>
</organism>
<keyword evidence="6 8" id="KW-0460">Magnesium</keyword>
<evidence type="ECO:0000256" key="7">
    <source>
        <dbReference type="ARBA" id="ARBA00038093"/>
    </source>
</evidence>
<dbReference type="GO" id="GO:0000287">
    <property type="term" value="F:magnesium ion binding"/>
    <property type="evidence" value="ECO:0007669"/>
    <property type="project" value="UniProtKB-UniRule"/>
</dbReference>